<accession>A0A3Q9K832</accession>
<dbReference type="EMBL" id="CP029042">
    <property type="protein sequence ID" value="AZS71010.1"/>
    <property type="molecule type" value="Genomic_DNA"/>
</dbReference>
<name>A0A3Q9K832_9ACTN</name>
<organism evidence="1 2">
    <name type="scientific">Streptomyces lydicus</name>
    <dbReference type="NCBI Taxonomy" id="47763"/>
    <lineage>
        <taxon>Bacteria</taxon>
        <taxon>Bacillati</taxon>
        <taxon>Actinomycetota</taxon>
        <taxon>Actinomycetes</taxon>
        <taxon>Kitasatosporales</taxon>
        <taxon>Streptomycetaceae</taxon>
        <taxon>Streptomyces</taxon>
    </lineage>
</organism>
<evidence type="ECO:0000313" key="1">
    <source>
        <dbReference type="EMBL" id="AZS71010.1"/>
    </source>
</evidence>
<dbReference type="Proteomes" id="UP000275579">
    <property type="component" value="Chromosome"/>
</dbReference>
<reference evidence="1 2" key="1">
    <citation type="submission" date="2018-04" db="EMBL/GenBank/DDBJ databases">
        <title>Complete genome sequences of Streptomyces lydicus strain WYEC and characterization of antagonistic properties of biological control agents.</title>
        <authorList>
            <person name="Mariita R.M."/>
            <person name="Sello J.K."/>
        </authorList>
    </citation>
    <scope>NUCLEOTIDE SEQUENCE [LARGE SCALE GENOMIC DNA]</scope>
    <source>
        <strain evidence="1 2">WYEC 108</strain>
    </source>
</reference>
<evidence type="ECO:0000313" key="2">
    <source>
        <dbReference type="Proteomes" id="UP000275579"/>
    </source>
</evidence>
<dbReference type="AlphaFoldDB" id="A0A3Q9K832"/>
<proteinExistence type="predicted"/>
<protein>
    <submittedName>
        <fullName evidence="1">Uncharacterized protein</fullName>
    </submittedName>
</protein>
<sequence>MIGVRSAPTVVCALMANFWLFSPTATESGISAPIFAVKGRLPNGWISQVYFSVRETGCAAAVPAPETPTTPTTVPNAVPTARMIRTLGLFLLHLAFICHPRELFTALSIGM</sequence>
<gene>
    <name evidence="1" type="ORF">DDE74_08700</name>
</gene>